<dbReference type="OrthoDB" id="27073at2759"/>
<evidence type="ECO:0000256" key="2">
    <source>
        <dbReference type="ARBA" id="ARBA00022499"/>
    </source>
</evidence>
<dbReference type="InterPro" id="IPR045093">
    <property type="entry name" value="Cullin"/>
</dbReference>
<sequence>MTDLPRSNDLTATWKFVEPGLQRILGGGNDSTDVNPQMYMNVYSAVYNYCVNKSRSPTHFDSNNSQSSLLVGAEIYEKLKQYLTKYVQSLEKKPSETFLDFYVTRWTRYTIGAGYLNHVFDYMNRYWVQKERSDGRRDIFDVNTLALLTWREEMFFPNSNTLIKEILEQIKMQRENQVVDTSKLSIAIKSLVMLGIDSQDLKRTNLEIYKTHFEQPFLEATRLFYAQESSEYLASHNVVDYMRKAEQRLNEEESRETLFLDEQSKKPLTDTLNDVLIVAHSQLMSDEFKILLDQSQVEHIAKMFSLFSRVPTTLPPLAEIFAKYIQDQGMKAVDNLKNDVMTEAAKAEGAAKKKTTQIEPKQYVKVLIQVYRTYHDIVNVAFQNNPTFVKALDSACRNYINNNVVAKPPGVKGSSRTSELLAKYSDNLLKKNKDADATSDMSVDDIMIVFKFLTEKDAFETHYRRLLAKRLIHGSSSSDEAEESVIQRLQQDNSMEYTSKITKMFQDVRSSAELKTLFKDEANKDPNQKALVSDFDPFVLTETMWPFTYKANKTFKLPLDLQATYEKFIKMYTDKHNGRVLKWIWTHSRGDLKANLQRPGKPPFTFNCTLNQMAILLPFNDKDTYSMAQLCDITGLDSSTVSNCIVPMVKFKLLVQSPEGAENMEKPDTTFTCVSEYKNKKVKVNLMMGLKTTEAKQEAEDTEREIGEDRKNFLKACIVRIMKARKHLGHVELINEVVQQSHTRFSAKTSDIKRCVDELVESEYLQRNEDQTYDYLA</sequence>
<dbReference type="FunFam" id="1.20.1310.10:FF:000055">
    <property type="entry name" value="Cullin family protein"/>
    <property type="match status" value="1"/>
</dbReference>
<evidence type="ECO:0000313" key="7">
    <source>
        <dbReference type="EMBL" id="CDR38374.1"/>
    </source>
</evidence>
<dbReference type="SMART" id="SM00182">
    <property type="entry name" value="CULLIN"/>
    <property type="match status" value="1"/>
</dbReference>
<dbReference type="FunFam" id="1.10.10.10:FF:000014">
    <property type="entry name" value="Cullin 1"/>
    <property type="match status" value="1"/>
</dbReference>
<dbReference type="EMBL" id="LK052887">
    <property type="protein sequence ID" value="CDR38374.1"/>
    <property type="molecule type" value="Genomic_DNA"/>
</dbReference>
<dbReference type="Gene3D" id="1.10.10.10">
    <property type="entry name" value="Winged helix-like DNA-binding domain superfamily/Winged helix DNA-binding domain"/>
    <property type="match status" value="1"/>
</dbReference>
<dbReference type="Gene3D" id="1.20.1310.10">
    <property type="entry name" value="Cullin Repeats"/>
    <property type="match status" value="4"/>
</dbReference>
<dbReference type="InterPro" id="IPR001373">
    <property type="entry name" value="Cullin_N"/>
</dbReference>
<dbReference type="InterPro" id="IPR036390">
    <property type="entry name" value="WH_DNA-bd_sf"/>
</dbReference>
<feature type="domain" description="Cullin family profile" evidence="6">
    <location>
        <begin position="416"/>
        <end position="649"/>
    </location>
</feature>
<protein>
    <submittedName>
        <fullName evidence="7">CYFA0S02e00914g1_1</fullName>
    </submittedName>
</protein>
<gene>
    <name evidence="7" type="ORF">CYFA0S_02e00914g</name>
</gene>
<dbReference type="PROSITE" id="PS50069">
    <property type="entry name" value="CULLIN_2"/>
    <property type="match status" value="1"/>
</dbReference>
<evidence type="ECO:0000256" key="4">
    <source>
        <dbReference type="PROSITE-ProRule" id="PRU00330"/>
    </source>
</evidence>
<dbReference type="FunFam" id="1.20.1310.10:FF:000029">
    <property type="entry name" value="Cullin homolog 1"/>
    <property type="match status" value="1"/>
</dbReference>
<dbReference type="VEuPathDB" id="FungiDB:BON22_4394"/>
<dbReference type="PhylomeDB" id="A0A061ALE5"/>
<reference evidence="7" key="1">
    <citation type="journal article" date="2014" name="Genome Announc.">
        <title>Genome sequence of the yeast Cyberlindnera fabianii (Hansenula fabianii).</title>
        <authorList>
            <person name="Freel K.C."/>
            <person name="Sarilar V."/>
            <person name="Neuveglise C."/>
            <person name="Devillers H."/>
            <person name="Friedrich A."/>
            <person name="Schacherer J."/>
        </authorList>
    </citation>
    <scope>NUCLEOTIDE SEQUENCE</scope>
    <source>
        <strain evidence="7">YJS4271</strain>
    </source>
</reference>
<dbReference type="InterPro" id="IPR036317">
    <property type="entry name" value="Cullin_homology_sf"/>
</dbReference>
<dbReference type="InterPro" id="IPR019559">
    <property type="entry name" value="Cullin_neddylation_domain"/>
</dbReference>
<keyword evidence="2" id="KW-1017">Isopeptide bond</keyword>
<dbReference type="SUPFAM" id="SSF46785">
    <property type="entry name" value="Winged helix' DNA-binding domain"/>
    <property type="match status" value="1"/>
</dbReference>
<name>A0A061ALE5_CYBFA</name>
<dbReference type="InterPro" id="IPR059120">
    <property type="entry name" value="Cullin-like_AB"/>
</dbReference>
<comment type="similarity">
    <text evidence="1 4 5">Belongs to the cullin family.</text>
</comment>
<dbReference type="GO" id="GO:0031625">
    <property type="term" value="F:ubiquitin protein ligase binding"/>
    <property type="evidence" value="ECO:0007669"/>
    <property type="project" value="InterPro"/>
</dbReference>
<dbReference type="SMART" id="SM00884">
    <property type="entry name" value="Cullin_Nedd8"/>
    <property type="match status" value="1"/>
</dbReference>
<dbReference type="FunFam" id="1.20.1310.10:FF:000001">
    <property type="entry name" value="Cullin 3"/>
    <property type="match status" value="1"/>
</dbReference>
<proteinExistence type="inferred from homology"/>
<evidence type="ECO:0000256" key="5">
    <source>
        <dbReference type="RuleBase" id="RU003829"/>
    </source>
</evidence>
<dbReference type="PANTHER" id="PTHR11932">
    <property type="entry name" value="CULLIN"/>
    <property type="match status" value="1"/>
</dbReference>
<dbReference type="GO" id="GO:0019005">
    <property type="term" value="C:SCF ubiquitin ligase complex"/>
    <property type="evidence" value="ECO:0007669"/>
    <property type="project" value="UniProtKB-ARBA"/>
</dbReference>
<dbReference type="SUPFAM" id="SSF74788">
    <property type="entry name" value="Cullin repeat-like"/>
    <property type="match status" value="1"/>
</dbReference>
<evidence type="ECO:0000259" key="6">
    <source>
        <dbReference type="PROSITE" id="PS50069"/>
    </source>
</evidence>
<evidence type="ECO:0000256" key="3">
    <source>
        <dbReference type="ARBA" id="ARBA00022843"/>
    </source>
</evidence>
<dbReference type="GO" id="GO:0031146">
    <property type="term" value="P:SCF-dependent proteasomal ubiquitin-dependent protein catabolic process"/>
    <property type="evidence" value="ECO:0007669"/>
    <property type="project" value="UniProtKB-ARBA"/>
</dbReference>
<dbReference type="InterPro" id="IPR016158">
    <property type="entry name" value="Cullin_homology"/>
</dbReference>
<organism evidence="7">
    <name type="scientific">Cyberlindnera fabianii</name>
    <name type="common">Yeast</name>
    <name type="synonym">Hansenula fabianii</name>
    <dbReference type="NCBI Taxonomy" id="36022"/>
    <lineage>
        <taxon>Eukaryota</taxon>
        <taxon>Fungi</taxon>
        <taxon>Dikarya</taxon>
        <taxon>Ascomycota</taxon>
        <taxon>Saccharomycotina</taxon>
        <taxon>Saccharomycetes</taxon>
        <taxon>Phaffomycetales</taxon>
        <taxon>Phaffomycetaceae</taxon>
        <taxon>Cyberlindnera</taxon>
    </lineage>
</organism>
<dbReference type="Pfam" id="PF10557">
    <property type="entry name" value="Cullin_Nedd8"/>
    <property type="match status" value="1"/>
</dbReference>
<dbReference type="Pfam" id="PF00888">
    <property type="entry name" value="Cullin"/>
    <property type="match status" value="1"/>
</dbReference>
<evidence type="ECO:0000256" key="1">
    <source>
        <dbReference type="ARBA" id="ARBA00006019"/>
    </source>
</evidence>
<accession>A0A061ALE5</accession>
<dbReference type="AlphaFoldDB" id="A0A061ALE5"/>
<dbReference type="InterPro" id="IPR036388">
    <property type="entry name" value="WH-like_DNA-bd_sf"/>
</dbReference>
<dbReference type="SUPFAM" id="SSF75632">
    <property type="entry name" value="Cullin homology domain"/>
    <property type="match status" value="1"/>
</dbReference>
<keyword evidence="3" id="KW-0832">Ubl conjugation</keyword>
<dbReference type="Pfam" id="PF26557">
    <property type="entry name" value="Cullin_AB"/>
    <property type="match status" value="1"/>
</dbReference>
<dbReference type="Gene3D" id="3.30.230.130">
    <property type="entry name" value="Cullin, Chain C, Domain 2"/>
    <property type="match status" value="1"/>
</dbReference>
<dbReference type="InterPro" id="IPR016159">
    <property type="entry name" value="Cullin_repeat-like_dom_sf"/>
</dbReference>